<organism evidence="11 12">
    <name type="scientific">Coemansia umbellata</name>
    <dbReference type="NCBI Taxonomy" id="1424467"/>
    <lineage>
        <taxon>Eukaryota</taxon>
        <taxon>Fungi</taxon>
        <taxon>Fungi incertae sedis</taxon>
        <taxon>Zoopagomycota</taxon>
        <taxon>Kickxellomycotina</taxon>
        <taxon>Kickxellomycetes</taxon>
        <taxon>Kickxellales</taxon>
        <taxon>Kickxellaceae</taxon>
        <taxon>Coemansia</taxon>
    </lineage>
</organism>
<accession>A0ABQ8PR08</accession>
<keyword evidence="8 9" id="KW-0460">Magnesium</keyword>
<dbReference type="GO" id="GO:0004363">
    <property type="term" value="F:glutathione synthase activity"/>
    <property type="evidence" value="ECO:0007669"/>
    <property type="project" value="UniProtKB-EC"/>
</dbReference>
<dbReference type="Gene3D" id="3.30.470.20">
    <property type="entry name" value="ATP-grasp fold, B domain"/>
    <property type="match status" value="1"/>
</dbReference>
<dbReference type="InterPro" id="IPR004887">
    <property type="entry name" value="GSH_synth_subst-bd"/>
</dbReference>
<proteinExistence type="inferred from homology"/>
<dbReference type="InterPro" id="IPR016185">
    <property type="entry name" value="PreATP-grasp_dom_sf"/>
</dbReference>
<dbReference type="PANTHER" id="PTHR11130">
    <property type="entry name" value="GLUTATHIONE SYNTHETASE"/>
    <property type="match status" value="1"/>
</dbReference>
<dbReference type="Pfam" id="PF03199">
    <property type="entry name" value="GSH_synthase"/>
    <property type="match status" value="1"/>
</dbReference>
<dbReference type="InterPro" id="IPR005615">
    <property type="entry name" value="Glutathione_synthase"/>
</dbReference>
<keyword evidence="12" id="KW-1185">Reference proteome</keyword>
<evidence type="ECO:0000256" key="7">
    <source>
        <dbReference type="ARBA" id="ARBA00022840"/>
    </source>
</evidence>
<feature type="domain" description="Glutathione synthase substrate-binding" evidence="10">
    <location>
        <begin position="236"/>
        <end position="289"/>
    </location>
</feature>
<evidence type="ECO:0000256" key="6">
    <source>
        <dbReference type="ARBA" id="ARBA00022741"/>
    </source>
</evidence>
<evidence type="ECO:0000256" key="4">
    <source>
        <dbReference type="ARBA" id="ARBA00022684"/>
    </source>
</evidence>
<dbReference type="SUPFAM" id="SSF52440">
    <property type="entry name" value="PreATP-grasp domain"/>
    <property type="match status" value="1"/>
</dbReference>
<dbReference type="InterPro" id="IPR037013">
    <property type="entry name" value="GSH-S_sub-bd_sf"/>
</dbReference>
<protein>
    <recommendedName>
        <fullName evidence="9">Glutathione synthetase</fullName>
        <shortName evidence="9">GSH-S</shortName>
        <ecNumber evidence="9">6.3.2.3</ecNumber>
    </recommendedName>
</protein>
<evidence type="ECO:0000313" key="11">
    <source>
        <dbReference type="EMBL" id="KAJ1994225.1"/>
    </source>
</evidence>
<dbReference type="InterPro" id="IPR014709">
    <property type="entry name" value="Glutathione_synthase_C_euk"/>
</dbReference>
<dbReference type="EMBL" id="JANBQD010000013">
    <property type="protein sequence ID" value="KAJ1994225.1"/>
    <property type="molecule type" value="Genomic_DNA"/>
</dbReference>
<keyword evidence="6 9" id="KW-0547">Nucleotide-binding</keyword>
<comment type="catalytic activity">
    <reaction evidence="9">
        <text>gamma-L-glutamyl-L-cysteine + glycine + ATP = glutathione + ADP + phosphate + H(+)</text>
        <dbReference type="Rhea" id="RHEA:13557"/>
        <dbReference type="ChEBI" id="CHEBI:15378"/>
        <dbReference type="ChEBI" id="CHEBI:30616"/>
        <dbReference type="ChEBI" id="CHEBI:43474"/>
        <dbReference type="ChEBI" id="CHEBI:57305"/>
        <dbReference type="ChEBI" id="CHEBI:57925"/>
        <dbReference type="ChEBI" id="CHEBI:58173"/>
        <dbReference type="ChEBI" id="CHEBI:456216"/>
        <dbReference type="EC" id="6.3.2.3"/>
    </reaction>
</comment>
<comment type="cofactor">
    <cofactor evidence="9">
        <name>Mg(2+)</name>
        <dbReference type="ChEBI" id="CHEBI:18420"/>
    </cofactor>
    <text evidence="9">Binds 1 Mg(2+) ion per subunit.</text>
</comment>
<evidence type="ECO:0000256" key="9">
    <source>
        <dbReference type="PIRNR" id="PIRNR001558"/>
    </source>
</evidence>
<evidence type="ECO:0000256" key="3">
    <source>
        <dbReference type="ARBA" id="ARBA00022598"/>
    </source>
</evidence>
<evidence type="ECO:0000256" key="2">
    <source>
        <dbReference type="ARBA" id="ARBA00010385"/>
    </source>
</evidence>
<comment type="pathway">
    <text evidence="1 9">Sulfur metabolism; glutathione biosynthesis; glutathione from L-cysteine and L-glutamate: step 2/2.</text>
</comment>
<dbReference type="InterPro" id="IPR014042">
    <property type="entry name" value="Glutathione_synthase_a-hlx"/>
</dbReference>
<evidence type="ECO:0000256" key="1">
    <source>
        <dbReference type="ARBA" id="ARBA00004965"/>
    </source>
</evidence>
<keyword evidence="5 9" id="KW-0479">Metal-binding</keyword>
<sequence>MSKLSLTNSEFLSFRPKYTSDLSKLQRYVGAAVDWEATHGLLFKAPKPSCDQSSNSSSKEGWMESALIPAPVSFAPSPIPRQEFEKVVALQPTLNQLFDKVSKDHEFLISTLNSLGSADEFTSRIFTMYVQLHSLGVKKPAVIGIHRSDYLIHAPDNEPDASPKAKQVEFNTIASSFASLSSIVGNFHRYMLGRTGYKGLLEDGDILKDQLPENESLTSIGDALASGFKLYGNKDAVIVMVVQPGERNVYDQRWIETRLWERHNIAVVRMTFAEINDKCATDSESRLFMFLGDADKAAFVRGCFVGLYPLDESAEGIKAYQDAISNPANYVVKPQREGGGYNTYGNDIPSLLKGLSEEERKAYILMDLIRAPGFKNVLLREGKLIAGEVVSELGIYGIWVSDANDNVVVNRHGGHLLRTKASDVYEGGVAAGFAVIDSPLLV</sequence>
<reference evidence="11" key="1">
    <citation type="submission" date="2022-07" db="EMBL/GenBank/DDBJ databases">
        <title>Phylogenomic reconstructions and comparative analyses of Kickxellomycotina fungi.</title>
        <authorList>
            <person name="Reynolds N.K."/>
            <person name="Stajich J.E."/>
            <person name="Barry K."/>
            <person name="Grigoriev I.V."/>
            <person name="Crous P."/>
            <person name="Smith M.E."/>
        </authorList>
    </citation>
    <scope>NUCLEOTIDE SEQUENCE</scope>
    <source>
        <strain evidence="11">BCRC 34882</strain>
    </source>
</reference>
<dbReference type="Pfam" id="PF03917">
    <property type="entry name" value="GSH_synth_ATP"/>
    <property type="match status" value="1"/>
</dbReference>
<evidence type="ECO:0000256" key="5">
    <source>
        <dbReference type="ARBA" id="ARBA00022723"/>
    </source>
</evidence>
<dbReference type="EC" id="6.3.2.3" evidence="9"/>
<gene>
    <name evidence="11" type="primary">GSH2</name>
    <name evidence="11" type="ORF">EDC05_001666</name>
</gene>
<evidence type="ECO:0000256" key="8">
    <source>
        <dbReference type="ARBA" id="ARBA00022842"/>
    </source>
</evidence>
<dbReference type="PANTHER" id="PTHR11130:SF0">
    <property type="entry name" value="GLUTATHIONE SYNTHETASE"/>
    <property type="match status" value="1"/>
</dbReference>
<dbReference type="Gene3D" id="3.40.50.1760">
    <property type="entry name" value="Glutathione synthase, substrate-binding domain superfamily, eukaryotic"/>
    <property type="match status" value="1"/>
</dbReference>
<keyword evidence="7 9" id="KW-0067">ATP-binding</keyword>
<dbReference type="SUPFAM" id="SSF56059">
    <property type="entry name" value="Glutathione synthetase ATP-binding domain-like"/>
    <property type="match status" value="1"/>
</dbReference>
<dbReference type="Gene3D" id="3.30.1490.50">
    <property type="match status" value="1"/>
</dbReference>
<name>A0ABQ8PR08_9FUNG</name>
<comment type="caution">
    <text evidence="11">The sequence shown here is derived from an EMBL/GenBank/DDBJ whole genome shotgun (WGS) entry which is preliminary data.</text>
</comment>
<keyword evidence="3 9" id="KW-0436">Ligase</keyword>
<dbReference type="Proteomes" id="UP001151295">
    <property type="component" value="Unassembled WGS sequence"/>
</dbReference>
<evidence type="ECO:0000259" key="10">
    <source>
        <dbReference type="Pfam" id="PF03199"/>
    </source>
</evidence>
<comment type="similarity">
    <text evidence="2 9">Belongs to the eukaryotic GSH synthase family.</text>
</comment>
<dbReference type="PIRSF" id="PIRSF001558">
    <property type="entry name" value="GSHase"/>
    <property type="match status" value="1"/>
</dbReference>
<evidence type="ECO:0000313" key="12">
    <source>
        <dbReference type="Proteomes" id="UP001151295"/>
    </source>
</evidence>
<dbReference type="Gene3D" id="1.10.1080.10">
    <property type="entry name" value="Glutathione Synthetase, Chain A, domain 3"/>
    <property type="match status" value="1"/>
</dbReference>
<keyword evidence="4 9" id="KW-0317">Glutathione biosynthesis</keyword>